<dbReference type="Proteomes" id="UP000800036">
    <property type="component" value="Unassembled WGS sequence"/>
</dbReference>
<accession>A0A6A5UJ37</accession>
<feature type="transmembrane region" description="Helical" evidence="1">
    <location>
        <begin position="82"/>
        <end position="102"/>
    </location>
</feature>
<evidence type="ECO:0000256" key="1">
    <source>
        <dbReference type="SAM" id="Phobius"/>
    </source>
</evidence>
<reference evidence="2" key="1">
    <citation type="journal article" date="2020" name="Stud. Mycol.">
        <title>101 Dothideomycetes genomes: a test case for predicting lifestyles and emergence of pathogens.</title>
        <authorList>
            <person name="Haridas S."/>
            <person name="Albert R."/>
            <person name="Binder M."/>
            <person name="Bloem J."/>
            <person name="Labutti K."/>
            <person name="Salamov A."/>
            <person name="Andreopoulos B."/>
            <person name="Baker S."/>
            <person name="Barry K."/>
            <person name="Bills G."/>
            <person name="Bluhm B."/>
            <person name="Cannon C."/>
            <person name="Castanera R."/>
            <person name="Culley D."/>
            <person name="Daum C."/>
            <person name="Ezra D."/>
            <person name="Gonzalez J."/>
            <person name="Henrissat B."/>
            <person name="Kuo A."/>
            <person name="Liang C."/>
            <person name="Lipzen A."/>
            <person name="Lutzoni F."/>
            <person name="Magnuson J."/>
            <person name="Mondo S."/>
            <person name="Nolan M."/>
            <person name="Ohm R."/>
            <person name="Pangilinan J."/>
            <person name="Park H.-J."/>
            <person name="Ramirez L."/>
            <person name="Alfaro M."/>
            <person name="Sun H."/>
            <person name="Tritt A."/>
            <person name="Yoshinaga Y."/>
            <person name="Zwiers L.-H."/>
            <person name="Turgeon B."/>
            <person name="Goodwin S."/>
            <person name="Spatafora J."/>
            <person name="Crous P."/>
            <person name="Grigoriev I."/>
        </authorList>
    </citation>
    <scope>NUCLEOTIDE SEQUENCE</scope>
    <source>
        <strain evidence="2">CBS 107.79</strain>
    </source>
</reference>
<proteinExistence type="predicted"/>
<keyword evidence="1" id="KW-1133">Transmembrane helix</keyword>
<keyword evidence="1" id="KW-0812">Transmembrane</keyword>
<dbReference type="OrthoDB" id="3796803at2759"/>
<keyword evidence="1" id="KW-0472">Membrane</keyword>
<dbReference type="EMBL" id="ML976777">
    <property type="protein sequence ID" value="KAF1964768.1"/>
    <property type="molecule type" value="Genomic_DNA"/>
</dbReference>
<name>A0A6A5UJ37_9PLEO</name>
<sequence>MAYLEISLTIARTLWYFNFKKAPGAAGKLGEGDPRKKDGRERVEEFQIYESLVVDNDGPNLVFTPRGEHWRSLRFSGPCTRLRYVGIFAVIFGLSIQLLFWIENIFALIVAQ</sequence>
<dbReference type="AlphaFoldDB" id="A0A6A5UJ37"/>
<keyword evidence="3" id="KW-1185">Reference proteome</keyword>
<evidence type="ECO:0000313" key="2">
    <source>
        <dbReference type="EMBL" id="KAF1964768.1"/>
    </source>
</evidence>
<protein>
    <submittedName>
        <fullName evidence="2">Uncharacterized protein</fullName>
    </submittedName>
</protein>
<gene>
    <name evidence="2" type="ORF">BU23DRAFT_491609</name>
</gene>
<organism evidence="2 3">
    <name type="scientific">Bimuria novae-zelandiae CBS 107.79</name>
    <dbReference type="NCBI Taxonomy" id="1447943"/>
    <lineage>
        <taxon>Eukaryota</taxon>
        <taxon>Fungi</taxon>
        <taxon>Dikarya</taxon>
        <taxon>Ascomycota</taxon>
        <taxon>Pezizomycotina</taxon>
        <taxon>Dothideomycetes</taxon>
        <taxon>Pleosporomycetidae</taxon>
        <taxon>Pleosporales</taxon>
        <taxon>Massarineae</taxon>
        <taxon>Didymosphaeriaceae</taxon>
        <taxon>Bimuria</taxon>
    </lineage>
</organism>
<evidence type="ECO:0000313" key="3">
    <source>
        <dbReference type="Proteomes" id="UP000800036"/>
    </source>
</evidence>